<evidence type="ECO:0000259" key="1">
    <source>
        <dbReference type="PROSITE" id="PS50060"/>
    </source>
</evidence>
<dbReference type="EMBL" id="MU825440">
    <property type="protein sequence ID" value="KAJ7389101.1"/>
    <property type="molecule type" value="Genomic_DNA"/>
</dbReference>
<dbReference type="AlphaFoldDB" id="A0A9W9ZWD2"/>
<gene>
    <name evidence="2" type="primary">MDGA1</name>
    <name evidence="2" type="ORF">OS493_033422</name>
</gene>
<evidence type="ECO:0000313" key="3">
    <source>
        <dbReference type="Proteomes" id="UP001163046"/>
    </source>
</evidence>
<dbReference type="OrthoDB" id="6107927at2759"/>
<dbReference type="SUPFAM" id="SSF49899">
    <property type="entry name" value="Concanavalin A-like lectins/glucanases"/>
    <property type="match status" value="1"/>
</dbReference>
<reference evidence="2" key="1">
    <citation type="submission" date="2023-01" db="EMBL/GenBank/DDBJ databases">
        <title>Genome assembly of the deep-sea coral Lophelia pertusa.</title>
        <authorList>
            <person name="Herrera S."/>
            <person name="Cordes E."/>
        </authorList>
    </citation>
    <scope>NUCLEOTIDE SEQUENCE</scope>
    <source>
        <strain evidence="2">USNM1676648</strain>
        <tissue evidence="2">Polyp</tissue>
    </source>
</reference>
<evidence type="ECO:0000313" key="2">
    <source>
        <dbReference type="EMBL" id="KAJ7389101.1"/>
    </source>
</evidence>
<name>A0A9W9ZWD2_9CNID</name>
<dbReference type="Pfam" id="PF00629">
    <property type="entry name" value="MAM"/>
    <property type="match status" value="1"/>
</dbReference>
<dbReference type="Proteomes" id="UP001163046">
    <property type="component" value="Unassembled WGS sequence"/>
</dbReference>
<protein>
    <submittedName>
        <fullName evidence="2">MAM domain-containing glycosylphosphatidylinositol anchor protein 1</fullName>
    </submittedName>
</protein>
<dbReference type="InterPro" id="IPR000998">
    <property type="entry name" value="MAM_dom"/>
</dbReference>
<dbReference type="GO" id="GO:0016020">
    <property type="term" value="C:membrane"/>
    <property type="evidence" value="ECO:0007669"/>
    <property type="project" value="InterPro"/>
</dbReference>
<keyword evidence="3" id="KW-1185">Reference proteome</keyword>
<feature type="domain" description="MAM" evidence="1">
    <location>
        <begin position="1"/>
        <end position="74"/>
    </location>
</feature>
<dbReference type="InterPro" id="IPR013320">
    <property type="entry name" value="ConA-like_dom_sf"/>
</dbReference>
<dbReference type="PROSITE" id="PS50060">
    <property type="entry name" value="MAM_2"/>
    <property type="match status" value="1"/>
</dbReference>
<organism evidence="2 3">
    <name type="scientific">Desmophyllum pertusum</name>
    <dbReference type="NCBI Taxonomy" id="174260"/>
    <lineage>
        <taxon>Eukaryota</taxon>
        <taxon>Metazoa</taxon>
        <taxon>Cnidaria</taxon>
        <taxon>Anthozoa</taxon>
        <taxon>Hexacorallia</taxon>
        <taxon>Scleractinia</taxon>
        <taxon>Caryophylliina</taxon>
        <taxon>Caryophylliidae</taxon>
        <taxon>Desmophyllum</taxon>
    </lineage>
</organism>
<dbReference type="PANTHER" id="PTHR23282">
    <property type="entry name" value="APICAL ENDOSOMAL GLYCOPROTEIN PRECURSOR"/>
    <property type="match status" value="1"/>
</dbReference>
<dbReference type="InterPro" id="IPR051560">
    <property type="entry name" value="MAM_domain-containing"/>
</dbReference>
<dbReference type="PANTHER" id="PTHR23282:SF101">
    <property type="entry name" value="MAM DOMAIN-CONTAINING PROTEIN"/>
    <property type="match status" value="1"/>
</dbReference>
<comment type="caution">
    <text evidence="2">The sequence shown here is derived from an EMBL/GenBank/DDBJ whole genome shotgun (WGS) entry which is preliminary data.</text>
</comment>
<dbReference type="CDD" id="cd06263">
    <property type="entry name" value="MAM"/>
    <property type="match status" value="1"/>
</dbReference>
<dbReference type="Gene3D" id="2.60.120.200">
    <property type="match status" value="1"/>
</dbReference>
<accession>A0A9W9ZWD2</accession>
<proteinExistence type="predicted"/>
<sequence length="79" mass="8829">MRMGTLNVYKREGMRNDDLVWTLSGHQGSDWHEALVDIGGACYQIIFEGVVGPSYLSDLAVDDIFFSKGTCCQLKQDLI</sequence>